<sequence>MVGIVNDEIHARETDYLVKLVPALVDVPVLRHESTYLFSLLLYRLGQIP</sequence>
<proteinExistence type="predicted"/>
<reference evidence="1" key="1">
    <citation type="submission" date="2019-08" db="EMBL/GenBank/DDBJ databases">
        <authorList>
            <person name="Kucharzyk K."/>
            <person name="Murdoch R.W."/>
            <person name="Higgins S."/>
            <person name="Loffler F."/>
        </authorList>
    </citation>
    <scope>NUCLEOTIDE SEQUENCE</scope>
</reference>
<accession>A0A645J4P1</accession>
<comment type="caution">
    <text evidence="1">The sequence shown here is derived from an EMBL/GenBank/DDBJ whole genome shotgun (WGS) entry which is preliminary data.</text>
</comment>
<protein>
    <submittedName>
        <fullName evidence="1">Uncharacterized protein</fullName>
    </submittedName>
</protein>
<gene>
    <name evidence="1" type="ORF">SDC9_206318</name>
</gene>
<evidence type="ECO:0000313" key="1">
    <source>
        <dbReference type="EMBL" id="MPN58611.1"/>
    </source>
</evidence>
<dbReference type="AlphaFoldDB" id="A0A645J4P1"/>
<dbReference type="EMBL" id="VSSQ01131522">
    <property type="protein sequence ID" value="MPN58611.1"/>
    <property type="molecule type" value="Genomic_DNA"/>
</dbReference>
<name>A0A645J4P1_9ZZZZ</name>
<organism evidence="1">
    <name type="scientific">bioreactor metagenome</name>
    <dbReference type="NCBI Taxonomy" id="1076179"/>
    <lineage>
        <taxon>unclassified sequences</taxon>
        <taxon>metagenomes</taxon>
        <taxon>ecological metagenomes</taxon>
    </lineage>
</organism>